<dbReference type="InterPro" id="IPR028098">
    <property type="entry name" value="Glyco_trans_4-like_N"/>
</dbReference>
<dbReference type="InterPro" id="IPR001296">
    <property type="entry name" value="Glyco_trans_1"/>
</dbReference>
<keyword evidence="3" id="KW-0808">Transferase</keyword>
<feature type="domain" description="Glycosyltransferase subfamily 4-like N-terminal" evidence="2">
    <location>
        <begin position="14"/>
        <end position="136"/>
    </location>
</feature>
<dbReference type="InterPro" id="IPR050194">
    <property type="entry name" value="Glycosyltransferase_grp1"/>
</dbReference>
<feature type="domain" description="Glycosyl transferase family 1" evidence="1">
    <location>
        <begin position="240"/>
        <end position="369"/>
    </location>
</feature>
<reference evidence="3 4" key="1">
    <citation type="submission" date="2016-04" db="EMBL/GenBank/DDBJ databases">
        <authorList>
            <person name="Evans L.H."/>
            <person name="Alamgir A."/>
            <person name="Owens N."/>
            <person name="Weber N.D."/>
            <person name="Virtaneva K."/>
            <person name="Barbian K."/>
            <person name="Babar A."/>
            <person name="Rosenke K."/>
        </authorList>
    </citation>
    <scope>NUCLEOTIDE SEQUENCE [LARGE SCALE GENOMIC DNA]</scope>
    <source>
        <strain evidence="3 4">PMB02</strain>
    </source>
</reference>
<evidence type="ECO:0000259" key="2">
    <source>
        <dbReference type="Pfam" id="PF13439"/>
    </source>
</evidence>
<evidence type="ECO:0000313" key="3">
    <source>
        <dbReference type="EMBL" id="OAS27517.1"/>
    </source>
</evidence>
<sequence>MHAAILTNFATPKGGAEKVAIESARGLAESGVAVTLIHGIDGPADPLLDHPGIRRVALGLTDVWERPAWRGAVEGIWNREAARRLRAALAGLPVAPDVLHLHQWTRSLSPAVFPVLARSGLPVAVTLHDYFLACPNGVYYRFDAAEPCTLRPLSAGCLAAPCDPQSRAHKAVRLARSAVQSVALNRGFARRPLDLVHVSDASRARLAPMLDGPSFRHHRVDNPVRVARTAPADPAAGDAVAFVGRFTREKGADLVAQAAHRAGLRSLFVGDGPLAEDLRAVPGAEIVGWRAPEEVEALLRRRARAVVAPARWRETGPLTIYEALAAGIPAVASDRAGAGEWIVHGETGFLGPPEVGALAELFARLADDALVRRLGLAAHARYWAAPTTLATHATALRALYAGMTGAAEAPSFQRSAVM</sequence>
<dbReference type="CDD" id="cd03801">
    <property type="entry name" value="GT4_PimA-like"/>
    <property type="match status" value="1"/>
</dbReference>
<dbReference type="Pfam" id="PF00534">
    <property type="entry name" value="Glycos_transf_1"/>
    <property type="match status" value="1"/>
</dbReference>
<gene>
    <name evidence="3" type="ORF">A5481_00995</name>
</gene>
<dbReference type="EMBL" id="LWHQ01000004">
    <property type="protein sequence ID" value="OAS27517.1"/>
    <property type="molecule type" value="Genomic_DNA"/>
</dbReference>
<name>A0A179SI72_9HYPH</name>
<accession>A0A179SI72</accession>
<dbReference type="RefSeq" id="WP_064503721.1">
    <property type="nucleotide sequence ID" value="NZ_LWHQ01000004.1"/>
</dbReference>
<dbReference type="OrthoDB" id="9807414at2"/>
<dbReference type="GO" id="GO:0016757">
    <property type="term" value="F:glycosyltransferase activity"/>
    <property type="evidence" value="ECO:0007669"/>
    <property type="project" value="InterPro"/>
</dbReference>
<dbReference type="Gene3D" id="3.40.50.2000">
    <property type="entry name" value="Glycogen Phosphorylase B"/>
    <property type="match status" value="2"/>
</dbReference>
<protein>
    <submittedName>
        <fullName evidence="3">Glycosyl transferase family 1</fullName>
    </submittedName>
</protein>
<dbReference type="SUPFAM" id="SSF53756">
    <property type="entry name" value="UDP-Glycosyltransferase/glycogen phosphorylase"/>
    <property type="match status" value="1"/>
</dbReference>
<dbReference type="PANTHER" id="PTHR45947">
    <property type="entry name" value="SULFOQUINOVOSYL TRANSFERASE SQD2"/>
    <property type="match status" value="1"/>
</dbReference>
<dbReference type="PANTHER" id="PTHR45947:SF3">
    <property type="entry name" value="SULFOQUINOVOSYL TRANSFERASE SQD2"/>
    <property type="match status" value="1"/>
</dbReference>
<dbReference type="Pfam" id="PF13439">
    <property type="entry name" value="Glyco_transf_4"/>
    <property type="match status" value="1"/>
</dbReference>
<dbReference type="Proteomes" id="UP000078316">
    <property type="component" value="Unassembled WGS sequence"/>
</dbReference>
<evidence type="ECO:0000313" key="4">
    <source>
        <dbReference type="Proteomes" id="UP000078316"/>
    </source>
</evidence>
<evidence type="ECO:0000259" key="1">
    <source>
        <dbReference type="Pfam" id="PF00534"/>
    </source>
</evidence>
<proteinExistence type="predicted"/>
<comment type="caution">
    <text evidence="3">The sequence shown here is derived from an EMBL/GenBank/DDBJ whole genome shotgun (WGS) entry which is preliminary data.</text>
</comment>
<dbReference type="AlphaFoldDB" id="A0A179SI72"/>
<organism evidence="3 4">
    <name type="scientific">Methylobacterium platani</name>
    <dbReference type="NCBI Taxonomy" id="427683"/>
    <lineage>
        <taxon>Bacteria</taxon>
        <taxon>Pseudomonadati</taxon>
        <taxon>Pseudomonadota</taxon>
        <taxon>Alphaproteobacteria</taxon>
        <taxon>Hyphomicrobiales</taxon>
        <taxon>Methylobacteriaceae</taxon>
        <taxon>Methylobacterium</taxon>
    </lineage>
</organism>
<dbReference type="STRING" id="427683.A5481_00995"/>